<evidence type="ECO:0000313" key="2">
    <source>
        <dbReference type="EMBL" id="GHO55424.1"/>
    </source>
</evidence>
<organism evidence="2 3">
    <name type="scientific">Ktedonobacter robiniae</name>
    <dbReference type="NCBI Taxonomy" id="2778365"/>
    <lineage>
        <taxon>Bacteria</taxon>
        <taxon>Bacillati</taxon>
        <taxon>Chloroflexota</taxon>
        <taxon>Ktedonobacteria</taxon>
        <taxon>Ktedonobacterales</taxon>
        <taxon>Ktedonobacteraceae</taxon>
        <taxon>Ktedonobacter</taxon>
    </lineage>
</organism>
<dbReference type="EMBL" id="BNJG01000001">
    <property type="protein sequence ID" value="GHO55424.1"/>
    <property type="molecule type" value="Genomic_DNA"/>
</dbReference>
<dbReference type="RefSeq" id="WP_201372015.1">
    <property type="nucleotide sequence ID" value="NZ_BNJG01000001.1"/>
</dbReference>
<keyword evidence="3" id="KW-1185">Reference proteome</keyword>
<protein>
    <recommendedName>
        <fullName evidence="1">DUF5808 domain-containing protein</fullName>
    </recommendedName>
</protein>
<reference evidence="2 3" key="1">
    <citation type="journal article" date="2021" name="Int. J. Syst. Evol. Microbiol.">
        <title>Reticulibacter mediterranei gen. nov., sp. nov., within the new family Reticulibacteraceae fam. nov., and Ktedonospora formicarum gen. nov., sp. nov., Ktedonobacter robiniae sp. nov., Dictyobacter formicarum sp. nov. and Dictyobacter arantiisoli sp. nov., belonging to the class Ktedonobacteria.</title>
        <authorList>
            <person name="Yabe S."/>
            <person name="Zheng Y."/>
            <person name="Wang C.M."/>
            <person name="Sakai Y."/>
            <person name="Abe K."/>
            <person name="Yokota A."/>
            <person name="Donadio S."/>
            <person name="Cavaletti L."/>
            <person name="Monciardini P."/>
        </authorList>
    </citation>
    <scope>NUCLEOTIDE SEQUENCE [LARGE SCALE GENOMIC DNA]</scope>
    <source>
        <strain evidence="2 3">SOSP1-30</strain>
    </source>
</reference>
<dbReference type="InterPro" id="IPR043831">
    <property type="entry name" value="DUF5808"/>
</dbReference>
<gene>
    <name evidence="2" type="ORF">KSB_38990</name>
</gene>
<name>A0ABQ3URK5_9CHLR</name>
<accession>A0ABQ3URK5</accession>
<dbReference type="Proteomes" id="UP000654345">
    <property type="component" value="Unassembled WGS sequence"/>
</dbReference>
<sequence>MSRRRKKFDVKNVALGVAVIALTGAALREQLRKPQEERTWEGQILGVPYDFRAPTPERIRERMWNPNTSSIFTPHIFGVGWTINFYPLVHPKSRNEAERELSRV</sequence>
<evidence type="ECO:0000259" key="1">
    <source>
        <dbReference type="Pfam" id="PF19124"/>
    </source>
</evidence>
<dbReference type="Pfam" id="PF19124">
    <property type="entry name" value="DUF5808"/>
    <property type="match status" value="1"/>
</dbReference>
<comment type="caution">
    <text evidence="2">The sequence shown here is derived from an EMBL/GenBank/DDBJ whole genome shotgun (WGS) entry which is preliminary data.</text>
</comment>
<evidence type="ECO:0000313" key="3">
    <source>
        <dbReference type="Proteomes" id="UP000654345"/>
    </source>
</evidence>
<feature type="domain" description="DUF5808" evidence="1">
    <location>
        <begin position="66"/>
        <end position="89"/>
    </location>
</feature>
<proteinExistence type="predicted"/>